<evidence type="ECO:0000259" key="5">
    <source>
        <dbReference type="Pfam" id="PF22039"/>
    </source>
</evidence>
<reference evidence="6" key="1">
    <citation type="submission" date="2020-10" db="EMBL/GenBank/DDBJ databases">
        <title>Diversity and distribution of actinomycetes associated with coral in the coast of Hainan.</title>
        <authorList>
            <person name="Li F."/>
        </authorList>
    </citation>
    <scope>NUCLEOTIDE SEQUENCE</scope>
    <source>
        <strain evidence="6">HNM0983</strain>
    </source>
</reference>
<evidence type="ECO:0000256" key="3">
    <source>
        <dbReference type="ARBA" id="ARBA00022833"/>
    </source>
</evidence>
<dbReference type="SUPFAM" id="SSF51338">
    <property type="entry name" value="Composite domain of metallo-dependent hydrolases"/>
    <property type="match status" value="1"/>
</dbReference>
<dbReference type="Gene3D" id="2.30.40.10">
    <property type="entry name" value="Urease, subunit C, domain 1"/>
    <property type="match status" value="1"/>
</dbReference>
<dbReference type="PANTHER" id="PTHR43135">
    <property type="entry name" value="ALPHA-D-RIBOSE 1-METHYLPHOSPHONATE 5-TRIPHOSPHATE DIPHOSPHATASE"/>
    <property type="match status" value="1"/>
</dbReference>
<proteinExistence type="predicted"/>
<dbReference type="EMBL" id="JADEYC010000014">
    <property type="protein sequence ID" value="MBE9374599.1"/>
    <property type="molecule type" value="Genomic_DNA"/>
</dbReference>
<feature type="domain" description="Aminodeoxyfutalosine deaminase/Imidazolonepropionase-like composite" evidence="5">
    <location>
        <begin position="31"/>
        <end position="56"/>
    </location>
</feature>
<evidence type="ECO:0000256" key="1">
    <source>
        <dbReference type="ARBA" id="ARBA00022723"/>
    </source>
</evidence>
<evidence type="ECO:0000259" key="4">
    <source>
        <dbReference type="Pfam" id="PF01979"/>
    </source>
</evidence>
<name>A0A929B7G0_9PSEU</name>
<dbReference type="Gene3D" id="3.20.20.140">
    <property type="entry name" value="Metal-dependent hydrolases"/>
    <property type="match status" value="1"/>
</dbReference>
<dbReference type="InterPro" id="IPR032466">
    <property type="entry name" value="Metal_Hydrolase"/>
</dbReference>
<evidence type="ECO:0000256" key="2">
    <source>
        <dbReference type="ARBA" id="ARBA00022801"/>
    </source>
</evidence>
<dbReference type="Proteomes" id="UP000598360">
    <property type="component" value="Unassembled WGS sequence"/>
</dbReference>
<dbReference type="InterPro" id="IPR011059">
    <property type="entry name" value="Metal-dep_hydrolase_composite"/>
</dbReference>
<protein>
    <submittedName>
        <fullName evidence="6">Amidohydrolase family protein</fullName>
    </submittedName>
</protein>
<dbReference type="Pfam" id="PF22039">
    <property type="entry name" value="HUTI_composite_bact"/>
    <property type="match status" value="1"/>
</dbReference>
<keyword evidence="1" id="KW-0479">Metal-binding</keyword>
<evidence type="ECO:0000313" key="7">
    <source>
        <dbReference type="Proteomes" id="UP000598360"/>
    </source>
</evidence>
<organism evidence="6 7">
    <name type="scientific">Saccharopolyspora montiporae</name>
    <dbReference type="NCBI Taxonomy" id="2781240"/>
    <lineage>
        <taxon>Bacteria</taxon>
        <taxon>Bacillati</taxon>
        <taxon>Actinomycetota</taxon>
        <taxon>Actinomycetes</taxon>
        <taxon>Pseudonocardiales</taxon>
        <taxon>Pseudonocardiaceae</taxon>
        <taxon>Saccharopolyspora</taxon>
    </lineage>
</organism>
<keyword evidence="2" id="KW-0378">Hydrolase</keyword>
<dbReference type="Pfam" id="PF01979">
    <property type="entry name" value="Amidohydro_1"/>
    <property type="match status" value="1"/>
</dbReference>
<feature type="domain" description="Amidohydrolase-related" evidence="4">
    <location>
        <begin position="65"/>
        <end position="402"/>
    </location>
</feature>
<dbReference type="RefSeq" id="WP_193928040.1">
    <property type="nucleotide sequence ID" value="NZ_JADEYC010000014.1"/>
</dbReference>
<dbReference type="SUPFAM" id="SSF51556">
    <property type="entry name" value="Metallo-dependent hydrolases"/>
    <property type="match status" value="1"/>
</dbReference>
<accession>A0A929B7G0</accession>
<dbReference type="InterPro" id="IPR006680">
    <property type="entry name" value="Amidohydro-rel"/>
</dbReference>
<dbReference type="AlphaFoldDB" id="A0A929B7G0"/>
<dbReference type="InterPro" id="IPR054418">
    <property type="entry name" value="MQNX/HUTI_composite_N"/>
</dbReference>
<comment type="caution">
    <text evidence="6">The sequence shown here is derived from an EMBL/GenBank/DDBJ whole genome shotgun (WGS) entry which is preliminary data.</text>
</comment>
<dbReference type="GO" id="GO:0016810">
    <property type="term" value="F:hydrolase activity, acting on carbon-nitrogen (but not peptide) bonds"/>
    <property type="evidence" value="ECO:0007669"/>
    <property type="project" value="InterPro"/>
</dbReference>
<keyword evidence="3" id="KW-0862">Zinc</keyword>
<gene>
    <name evidence="6" type="ORF">IQ251_09080</name>
</gene>
<dbReference type="InterPro" id="IPR051781">
    <property type="entry name" value="Metallo-dep_Hydrolase"/>
</dbReference>
<keyword evidence="7" id="KW-1185">Reference proteome</keyword>
<sequence>MPLSGTVVRVLELITADRVLVGPPGEEIAAGAVLFDGERIAAVGPRAALRQRSPGAIVREFPGHTVLPGLINAHVHLAFDATTDFRDNVRGASDEQLLDGMAERAAQLAASGVTTCRDLGDRGGAAARLRREIGSGARAGPRVLAATSPITIHDGHCWFLGGAVDGGESSLREQVRHNARLGADLIKVMVSGGQITPESPPMWASQFDTAQLAIIADEAAAHGLPVAAHAHGVDAIRSAVEVGVHTIEHCTWMTPDRGSDLRPDVVAEMVRADISVCTAMSAAWRTFGDRVGHERAEANFARTRRMDELGLRLLFGTDAGLTGSTFDDPVGALELYEYLGFDAERVLHLATGRTAEGLGIADRTGSLLPGKSADLLVVPDDPRADLQVLRRPALVLCAGRPVAGE</sequence>
<dbReference type="GO" id="GO:0046872">
    <property type="term" value="F:metal ion binding"/>
    <property type="evidence" value="ECO:0007669"/>
    <property type="project" value="UniProtKB-KW"/>
</dbReference>
<evidence type="ECO:0000313" key="6">
    <source>
        <dbReference type="EMBL" id="MBE9374599.1"/>
    </source>
</evidence>
<dbReference type="PANTHER" id="PTHR43135:SF3">
    <property type="entry name" value="ALPHA-D-RIBOSE 1-METHYLPHOSPHONATE 5-TRIPHOSPHATE DIPHOSPHATASE"/>
    <property type="match status" value="1"/>
</dbReference>